<keyword evidence="3" id="KW-1185">Reference proteome</keyword>
<dbReference type="InterPro" id="IPR006073">
    <property type="entry name" value="GTP-bd"/>
</dbReference>
<dbReference type="AlphaFoldDB" id="A0A067TQE0"/>
<dbReference type="PANTHER" id="PTHR18884">
    <property type="entry name" value="SEPTIN"/>
    <property type="match status" value="1"/>
</dbReference>
<dbReference type="HOGENOM" id="CLU_018003_8_1_1"/>
<dbReference type="GO" id="GO:0005525">
    <property type="term" value="F:GTP binding"/>
    <property type="evidence" value="ECO:0007669"/>
    <property type="project" value="InterPro"/>
</dbReference>
<evidence type="ECO:0000313" key="3">
    <source>
        <dbReference type="Proteomes" id="UP000027222"/>
    </source>
</evidence>
<gene>
    <name evidence="2" type="ORF">GALMADRAFT_135497</name>
</gene>
<dbReference type="InterPro" id="IPR003593">
    <property type="entry name" value="AAA+_ATPase"/>
</dbReference>
<dbReference type="SMART" id="SM00382">
    <property type="entry name" value="AAA"/>
    <property type="match status" value="2"/>
</dbReference>
<dbReference type="STRING" id="685588.A0A067TQE0"/>
<dbReference type="Pfam" id="PF07693">
    <property type="entry name" value="KAP_NTPase"/>
    <property type="match status" value="1"/>
</dbReference>
<dbReference type="SUPFAM" id="SSF52540">
    <property type="entry name" value="P-loop containing nucleoside triphosphate hydrolases"/>
    <property type="match status" value="2"/>
</dbReference>
<dbReference type="CDD" id="cd00882">
    <property type="entry name" value="Ras_like_GTPase"/>
    <property type="match status" value="1"/>
</dbReference>
<name>A0A067TQE0_GALM3</name>
<sequence length="488" mass="55378">MVKPEKFQSNDIVILIMGLSGAGKSTFINVLLKERRMPVNEGLVPLLTEPDYAIIDPIPAHLYPNLVGRRLVIVDTPGFMDSPAEDMKTLRKIAEWLDLRYRIGTTLGGVIFLQDISIMRLSTTSRSMPGLLLQSFGGSKEPLRKLVLATTLWERTSPEIGGLRENDLRDTCWRTFANRGSEVHQFRNTADVESAWKIVNVLLSQVTEAYPQAQPPRVAGGVWKELKSTRKRTRNREDTNTFRSTDIVILVTGRTGSGKSVFINTLLDKTRMSVMESLTSSPTGMEYEIIDPIPERYNLRNCRLVIVEAPGFSNSDPDMNDRKILQQITEWLEARFPDGITLGGVIYLHEISSYRFSTMKDIILRMLEKAFGKSKEAYGRVILATTKWGRLRPQEGEQREKELRETSWRALIERGSTVERFQDSAESAWRIVSVLLDRPGGEELRFEIQQGLADLRKLVQLAGSSENKEPLLLRQVSWFFGAMLDRSV</sequence>
<feature type="domain" description="AAA+ ATPase" evidence="1">
    <location>
        <begin position="245"/>
        <end position="425"/>
    </location>
</feature>
<dbReference type="InterPro" id="IPR011646">
    <property type="entry name" value="KAP_P-loop"/>
</dbReference>
<dbReference type="Pfam" id="PF01926">
    <property type="entry name" value="MMR_HSR1"/>
    <property type="match status" value="1"/>
</dbReference>
<dbReference type="Gene3D" id="3.40.50.300">
    <property type="entry name" value="P-loop containing nucleotide triphosphate hydrolases"/>
    <property type="match status" value="2"/>
</dbReference>
<dbReference type="Proteomes" id="UP000027222">
    <property type="component" value="Unassembled WGS sequence"/>
</dbReference>
<evidence type="ECO:0000313" key="2">
    <source>
        <dbReference type="EMBL" id="KDR82134.1"/>
    </source>
</evidence>
<protein>
    <recommendedName>
        <fullName evidence="1">AAA+ ATPase domain-containing protein</fullName>
    </recommendedName>
</protein>
<organism evidence="2 3">
    <name type="scientific">Galerina marginata (strain CBS 339.88)</name>
    <dbReference type="NCBI Taxonomy" id="685588"/>
    <lineage>
        <taxon>Eukaryota</taxon>
        <taxon>Fungi</taxon>
        <taxon>Dikarya</taxon>
        <taxon>Basidiomycota</taxon>
        <taxon>Agaricomycotina</taxon>
        <taxon>Agaricomycetes</taxon>
        <taxon>Agaricomycetidae</taxon>
        <taxon>Agaricales</taxon>
        <taxon>Agaricineae</taxon>
        <taxon>Strophariaceae</taxon>
        <taxon>Galerina</taxon>
    </lineage>
</organism>
<accession>A0A067TQE0</accession>
<feature type="domain" description="AAA+ ATPase" evidence="1">
    <location>
        <begin position="10"/>
        <end position="190"/>
    </location>
</feature>
<proteinExistence type="predicted"/>
<reference evidence="3" key="1">
    <citation type="journal article" date="2014" name="Proc. Natl. Acad. Sci. U.S.A.">
        <title>Extensive sampling of basidiomycete genomes demonstrates inadequacy of the white-rot/brown-rot paradigm for wood decay fungi.</title>
        <authorList>
            <person name="Riley R."/>
            <person name="Salamov A.A."/>
            <person name="Brown D.W."/>
            <person name="Nagy L.G."/>
            <person name="Floudas D."/>
            <person name="Held B.W."/>
            <person name="Levasseur A."/>
            <person name="Lombard V."/>
            <person name="Morin E."/>
            <person name="Otillar R."/>
            <person name="Lindquist E.A."/>
            <person name="Sun H."/>
            <person name="LaButti K.M."/>
            <person name="Schmutz J."/>
            <person name="Jabbour D."/>
            <person name="Luo H."/>
            <person name="Baker S.E."/>
            <person name="Pisabarro A.G."/>
            <person name="Walton J.D."/>
            <person name="Blanchette R.A."/>
            <person name="Henrissat B."/>
            <person name="Martin F."/>
            <person name="Cullen D."/>
            <person name="Hibbett D.S."/>
            <person name="Grigoriev I.V."/>
        </authorList>
    </citation>
    <scope>NUCLEOTIDE SEQUENCE [LARGE SCALE GENOMIC DNA]</scope>
    <source>
        <strain evidence="3">CBS 339.88</strain>
    </source>
</reference>
<dbReference type="InterPro" id="IPR027417">
    <property type="entry name" value="P-loop_NTPase"/>
</dbReference>
<evidence type="ECO:0000259" key="1">
    <source>
        <dbReference type="SMART" id="SM00382"/>
    </source>
</evidence>
<dbReference type="OrthoDB" id="8954335at2759"/>
<dbReference type="EMBL" id="KL142370">
    <property type="protein sequence ID" value="KDR82134.1"/>
    <property type="molecule type" value="Genomic_DNA"/>
</dbReference>